<gene>
    <name evidence="7" type="ORF">IFK94_00775</name>
</gene>
<evidence type="ECO:0000313" key="7">
    <source>
        <dbReference type="EMBL" id="MBD3866635.1"/>
    </source>
</evidence>
<sequence>MLKEISKYLVGLALATALFWWVLKGIDLALLGESLGKASIAGLALAGVLNISHNIFRVLRWKVLLRPVKARIPFLPMFSAVIVGYMTTWVIPGRLGELVRPALLTAREKVPLGPCLGSVLADRLMDMMAIFVLFAIGTFAVTFTGAAAEYAAEIQVTAVLLLLAAITLLSSLVLISMKRGLVESFLEGRGRLVGWIGRTLISVSMGTAAFRDLRLFVPIVFHSLMCWLMINLSTWVGLRAVGVDISLMAVFVLQPILAVGVAIPTPGGAGGYHAMMKAGLVVLFGVGQVLAVGAGILLHLVSVVPVIVLGTLLFWIEKYSMADIRSGIREVKNLGAEPMKEMP</sequence>
<dbReference type="PANTHER" id="PTHR39087">
    <property type="entry name" value="UPF0104 MEMBRANE PROTEIN MJ1595"/>
    <property type="match status" value="1"/>
</dbReference>
<keyword evidence="2" id="KW-1003">Cell membrane</keyword>
<feature type="transmembrane region" description="Helical" evidence="6">
    <location>
        <begin position="215"/>
        <end position="238"/>
    </location>
</feature>
<evidence type="ECO:0000256" key="6">
    <source>
        <dbReference type="SAM" id="Phobius"/>
    </source>
</evidence>
<feature type="transmembrane region" description="Helical" evidence="6">
    <location>
        <begin position="245"/>
        <end position="263"/>
    </location>
</feature>
<proteinExistence type="predicted"/>
<dbReference type="Pfam" id="PF03706">
    <property type="entry name" value="LPG_synthase_TM"/>
    <property type="match status" value="1"/>
</dbReference>
<reference evidence="7 8" key="1">
    <citation type="submission" date="2020-08" db="EMBL/GenBank/DDBJ databases">
        <title>Acidobacteriota in marine sediments use diverse sulfur dissimilation pathways.</title>
        <authorList>
            <person name="Wasmund K."/>
        </authorList>
    </citation>
    <scope>NUCLEOTIDE SEQUENCE [LARGE SCALE GENOMIC DNA]</scope>
    <source>
        <strain evidence="7">MAG AM4</strain>
    </source>
</reference>
<feature type="transmembrane region" description="Helical" evidence="6">
    <location>
        <begin position="127"/>
        <end position="146"/>
    </location>
</feature>
<keyword evidence="5 6" id="KW-0472">Membrane</keyword>
<organism evidence="7 8">
    <name type="scientific">Candidatus Polarisedimenticola svalbardensis</name>
    <dbReference type="NCBI Taxonomy" id="2886004"/>
    <lineage>
        <taxon>Bacteria</taxon>
        <taxon>Pseudomonadati</taxon>
        <taxon>Acidobacteriota</taxon>
        <taxon>Candidatus Polarisedimenticolia</taxon>
        <taxon>Candidatus Polarisedimenticolales</taxon>
        <taxon>Candidatus Polarisedimenticolaceae</taxon>
        <taxon>Candidatus Polarisedimenticola</taxon>
    </lineage>
</organism>
<dbReference type="EMBL" id="JACXWD010000001">
    <property type="protein sequence ID" value="MBD3866635.1"/>
    <property type="molecule type" value="Genomic_DNA"/>
</dbReference>
<name>A0A8J6Y3W9_9BACT</name>
<evidence type="ECO:0000256" key="5">
    <source>
        <dbReference type="ARBA" id="ARBA00023136"/>
    </source>
</evidence>
<keyword evidence="4 6" id="KW-1133">Transmembrane helix</keyword>
<comment type="caution">
    <text evidence="7">The sequence shown here is derived from an EMBL/GenBank/DDBJ whole genome shotgun (WGS) entry which is preliminary data.</text>
</comment>
<dbReference type="Proteomes" id="UP000648239">
    <property type="component" value="Unassembled WGS sequence"/>
</dbReference>
<dbReference type="PANTHER" id="PTHR39087:SF2">
    <property type="entry name" value="UPF0104 MEMBRANE PROTEIN MJ1595"/>
    <property type="match status" value="1"/>
</dbReference>
<evidence type="ECO:0000256" key="1">
    <source>
        <dbReference type="ARBA" id="ARBA00004651"/>
    </source>
</evidence>
<feature type="transmembrane region" description="Helical" evidence="6">
    <location>
        <begin position="72"/>
        <end position="91"/>
    </location>
</feature>
<comment type="subcellular location">
    <subcellularLocation>
        <location evidence="1">Cell membrane</location>
        <topology evidence="1">Multi-pass membrane protein</topology>
    </subcellularLocation>
</comment>
<evidence type="ECO:0000256" key="4">
    <source>
        <dbReference type="ARBA" id="ARBA00022989"/>
    </source>
</evidence>
<evidence type="ECO:0000256" key="3">
    <source>
        <dbReference type="ARBA" id="ARBA00022692"/>
    </source>
</evidence>
<evidence type="ECO:0000256" key="2">
    <source>
        <dbReference type="ARBA" id="ARBA00022475"/>
    </source>
</evidence>
<feature type="transmembrane region" description="Helical" evidence="6">
    <location>
        <begin position="35"/>
        <end position="51"/>
    </location>
</feature>
<accession>A0A8J6Y3W9</accession>
<dbReference type="GO" id="GO:0005886">
    <property type="term" value="C:plasma membrane"/>
    <property type="evidence" value="ECO:0007669"/>
    <property type="project" value="UniProtKB-SubCell"/>
</dbReference>
<dbReference type="InterPro" id="IPR022791">
    <property type="entry name" value="L-PG_synthase/AglD"/>
</dbReference>
<evidence type="ECO:0000313" key="8">
    <source>
        <dbReference type="Proteomes" id="UP000648239"/>
    </source>
</evidence>
<feature type="transmembrane region" description="Helical" evidence="6">
    <location>
        <begin position="283"/>
        <end position="316"/>
    </location>
</feature>
<feature type="transmembrane region" description="Helical" evidence="6">
    <location>
        <begin position="158"/>
        <end position="177"/>
    </location>
</feature>
<keyword evidence="3 6" id="KW-0812">Transmembrane</keyword>
<dbReference type="AlphaFoldDB" id="A0A8J6Y3W9"/>
<dbReference type="NCBIfam" id="TIGR00374">
    <property type="entry name" value="flippase-like domain"/>
    <property type="match status" value="1"/>
</dbReference>
<protein>
    <submittedName>
        <fullName evidence="7">Flippase-like domain-containing protein</fullName>
    </submittedName>
</protein>